<protein>
    <submittedName>
        <fullName evidence="3">DNA polymerase ligase N-terminal domain-containing protein</fullName>
    </submittedName>
</protein>
<keyword evidence="3" id="KW-0436">Ligase</keyword>
<dbReference type="InterPro" id="IPR014144">
    <property type="entry name" value="LigD_PE_domain"/>
</dbReference>
<feature type="region of interest" description="Disordered" evidence="1">
    <location>
        <begin position="162"/>
        <end position="202"/>
    </location>
</feature>
<dbReference type="Pfam" id="PF13298">
    <property type="entry name" value="LigD_N"/>
    <property type="match status" value="1"/>
</dbReference>
<name>A0ABV6IRR4_9PROT</name>
<organism evidence="3 4">
    <name type="scientific">Muricoccus vinaceus</name>
    <dbReference type="NCBI Taxonomy" id="424704"/>
    <lineage>
        <taxon>Bacteria</taxon>
        <taxon>Pseudomonadati</taxon>
        <taxon>Pseudomonadota</taxon>
        <taxon>Alphaproteobacteria</taxon>
        <taxon>Acetobacterales</taxon>
        <taxon>Roseomonadaceae</taxon>
        <taxon>Muricoccus</taxon>
    </lineage>
</organism>
<keyword evidence="4" id="KW-1185">Reference proteome</keyword>
<dbReference type="Proteomes" id="UP001589789">
    <property type="component" value="Unassembled WGS sequence"/>
</dbReference>
<dbReference type="GO" id="GO:0016874">
    <property type="term" value="F:ligase activity"/>
    <property type="evidence" value="ECO:0007669"/>
    <property type="project" value="UniProtKB-KW"/>
</dbReference>
<accession>A0ABV6IRR4</accession>
<dbReference type="PANTHER" id="PTHR39465">
    <property type="entry name" value="DNA LIGASE D, 3'-PHOSPHOESTERASE DOMAIN"/>
    <property type="match status" value="1"/>
</dbReference>
<evidence type="ECO:0000259" key="2">
    <source>
        <dbReference type="Pfam" id="PF13298"/>
    </source>
</evidence>
<sequence length="202" mass="22915">MAGDPLATYRARRDFRRSPEPEGLAPARGAGARLSFVVQKHDATRMHQDLRLELGGVLRSWAVTRRPSLDPADKRLAEEVEDHPLEYGRFEGRIAEGYGAGTVMLWDRGTWTPASDDPEAGRLRFRLDGERLRGGWHLVRMRSRGPARGARCWRRLPLRSARGGTWRPSRAGWRRRSPSPGSPAPGRIPRRRRPGQWSQASR</sequence>
<dbReference type="EMBL" id="JBHLVZ010000028">
    <property type="protein sequence ID" value="MFC0386301.1"/>
    <property type="molecule type" value="Genomic_DNA"/>
</dbReference>
<dbReference type="NCBIfam" id="TIGR02777">
    <property type="entry name" value="LigD_PE_dom"/>
    <property type="match status" value="1"/>
</dbReference>
<comment type="caution">
    <text evidence="3">The sequence shown here is derived from an EMBL/GenBank/DDBJ whole genome shotgun (WGS) entry which is preliminary data.</text>
</comment>
<gene>
    <name evidence="3" type="ORF">ACFFIC_12205</name>
</gene>
<evidence type="ECO:0000313" key="3">
    <source>
        <dbReference type="EMBL" id="MFC0386301.1"/>
    </source>
</evidence>
<reference evidence="3 4" key="1">
    <citation type="submission" date="2024-09" db="EMBL/GenBank/DDBJ databases">
        <authorList>
            <person name="Sun Q."/>
            <person name="Mori K."/>
        </authorList>
    </citation>
    <scope>NUCLEOTIDE SEQUENCE [LARGE SCALE GENOMIC DNA]</scope>
    <source>
        <strain evidence="3 4">CCM 7468</strain>
    </source>
</reference>
<dbReference type="RefSeq" id="WP_377050640.1">
    <property type="nucleotide sequence ID" value="NZ_JBHLVZ010000028.1"/>
</dbReference>
<feature type="domain" description="DNA ligase D 3'-phosphoesterase" evidence="2">
    <location>
        <begin position="39"/>
        <end position="140"/>
    </location>
</feature>
<evidence type="ECO:0000256" key="1">
    <source>
        <dbReference type="SAM" id="MobiDB-lite"/>
    </source>
</evidence>
<dbReference type="PANTHER" id="PTHR39465:SF1">
    <property type="entry name" value="DNA LIGASE D 3'-PHOSPHOESTERASE DOMAIN-CONTAINING PROTEIN"/>
    <property type="match status" value="1"/>
</dbReference>
<evidence type="ECO:0000313" key="4">
    <source>
        <dbReference type="Proteomes" id="UP001589789"/>
    </source>
</evidence>
<proteinExistence type="predicted"/>
<feature type="region of interest" description="Disordered" evidence="1">
    <location>
        <begin position="1"/>
        <end position="28"/>
    </location>
</feature>